<dbReference type="InterPro" id="IPR041399">
    <property type="entry name" value="Catalase_large_C"/>
</dbReference>
<comment type="caution">
    <text evidence="2">The sequence shown here is derived from an EMBL/GenBank/DDBJ whole genome shotgun (WGS) entry which is preliminary data.</text>
</comment>
<dbReference type="EMBL" id="JAYKXP010000021">
    <property type="protein sequence ID" value="KAK7047087.1"/>
    <property type="molecule type" value="Genomic_DNA"/>
</dbReference>
<sequence length="149" mass="15871">MLKTSAGLRVSILATTVNNSTASVQRAVSIAQVLNAKGVFGAVIAETLTDGVDATYIASDATGVFVCDHTDKLYDAAQTSFTSLYLSQRLMTIVRVRYTCGKPIGAVGWGRQVLDQAFSGGCGVGKRGVYIAEDVRNLVDVFEESQRLD</sequence>
<evidence type="ECO:0000313" key="2">
    <source>
        <dbReference type="EMBL" id="KAK7047087.1"/>
    </source>
</evidence>
<evidence type="ECO:0000259" key="1">
    <source>
        <dbReference type="Pfam" id="PF18011"/>
    </source>
</evidence>
<keyword evidence="3" id="KW-1185">Reference proteome</keyword>
<dbReference type="Proteomes" id="UP001383192">
    <property type="component" value="Unassembled WGS sequence"/>
</dbReference>
<dbReference type="AlphaFoldDB" id="A0AAW0D827"/>
<dbReference type="InterPro" id="IPR029062">
    <property type="entry name" value="Class_I_gatase-like"/>
</dbReference>
<organism evidence="2 3">
    <name type="scientific">Paramarasmius palmivorus</name>
    <dbReference type="NCBI Taxonomy" id="297713"/>
    <lineage>
        <taxon>Eukaryota</taxon>
        <taxon>Fungi</taxon>
        <taxon>Dikarya</taxon>
        <taxon>Basidiomycota</taxon>
        <taxon>Agaricomycotina</taxon>
        <taxon>Agaricomycetes</taxon>
        <taxon>Agaricomycetidae</taxon>
        <taxon>Agaricales</taxon>
        <taxon>Marasmiineae</taxon>
        <taxon>Marasmiaceae</taxon>
        <taxon>Paramarasmius</taxon>
    </lineage>
</organism>
<evidence type="ECO:0000313" key="3">
    <source>
        <dbReference type="Proteomes" id="UP001383192"/>
    </source>
</evidence>
<reference evidence="2 3" key="1">
    <citation type="submission" date="2024-01" db="EMBL/GenBank/DDBJ databases">
        <title>A draft genome for a cacao thread blight-causing isolate of Paramarasmius palmivorus.</title>
        <authorList>
            <person name="Baruah I.K."/>
            <person name="Bukari Y."/>
            <person name="Amoako-Attah I."/>
            <person name="Meinhardt L.W."/>
            <person name="Bailey B.A."/>
            <person name="Cohen S.P."/>
        </authorList>
    </citation>
    <scope>NUCLEOTIDE SEQUENCE [LARGE SCALE GENOMIC DNA]</scope>
    <source>
        <strain evidence="2 3">GH-12</strain>
    </source>
</reference>
<dbReference type="Gene3D" id="3.40.50.880">
    <property type="match status" value="1"/>
</dbReference>
<gene>
    <name evidence="2" type="ORF">VNI00_006749</name>
</gene>
<accession>A0AAW0D827</accession>
<protein>
    <recommendedName>
        <fullName evidence="1">Large catalase C-terminal domain-containing protein</fullName>
    </recommendedName>
</protein>
<dbReference type="Pfam" id="PF18011">
    <property type="entry name" value="Catalase_C"/>
    <property type="match status" value="1"/>
</dbReference>
<feature type="domain" description="Large catalase C-terminal" evidence="1">
    <location>
        <begin position="6"/>
        <end position="144"/>
    </location>
</feature>
<proteinExistence type="predicted"/>
<name>A0AAW0D827_9AGAR</name>